<dbReference type="Pfam" id="PF00326">
    <property type="entry name" value="Peptidase_S9"/>
    <property type="match status" value="1"/>
</dbReference>
<evidence type="ECO:0000256" key="2">
    <source>
        <dbReference type="ARBA" id="ARBA00022825"/>
    </source>
</evidence>
<evidence type="ECO:0000259" key="3">
    <source>
        <dbReference type="Pfam" id="PF00144"/>
    </source>
</evidence>
<dbReference type="InterPro" id="IPR011042">
    <property type="entry name" value="6-blade_b-propeller_TolB-like"/>
</dbReference>
<dbReference type="InterPro" id="IPR012338">
    <property type="entry name" value="Beta-lactam/transpept-like"/>
</dbReference>
<dbReference type="InterPro" id="IPR001375">
    <property type="entry name" value="Peptidase_S9_cat"/>
</dbReference>
<dbReference type="GO" id="GO:0016787">
    <property type="term" value="F:hydrolase activity"/>
    <property type="evidence" value="ECO:0007669"/>
    <property type="project" value="UniProtKB-KW"/>
</dbReference>
<gene>
    <name evidence="5" type="ORF">ACFP3R_25000</name>
</gene>
<dbReference type="PANTHER" id="PTHR42776:SF27">
    <property type="entry name" value="DIPEPTIDYL PEPTIDASE FAMILY MEMBER 6"/>
    <property type="match status" value="1"/>
</dbReference>
<dbReference type="Gene3D" id="3.40.50.1820">
    <property type="entry name" value="alpha/beta hydrolase"/>
    <property type="match status" value="1"/>
</dbReference>
<keyword evidence="1 5" id="KW-0378">Hydrolase</keyword>
<dbReference type="InterPro" id="IPR011659">
    <property type="entry name" value="WD40"/>
</dbReference>
<evidence type="ECO:0000256" key="1">
    <source>
        <dbReference type="ARBA" id="ARBA00022801"/>
    </source>
</evidence>
<dbReference type="Proteomes" id="UP001596220">
    <property type="component" value="Unassembled WGS sequence"/>
</dbReference>
<feature type="domain" description="Peptidase S9 prolyl oligopeptidase catalytic" evidence="4">
    <location>
        <begin position="439"/>
        <end position="638"/>
    </location>
</feature>
<dbReference type="EMBL" id="JBHSQO010000030">
    <property type="protein sequence ID" value="MFC6092545.1"/>
    <property type="molecule type" value="Genomic_DNA"/>
</dbReference>
<dbReference type="InterPro" id="IPR029058">
    <property type="entry name" value="AB_hydrolase_fold"/>
</dbReference>
<protein>
    <submittedName>
        <fullName evidence="5">Serine hydrolase</fullName>
    </submittedName>
</protein>
<feature type="domain" description="Beta-lactamase-related" evidence="3">
    <location>
        <begin position="659"/>
        <end position="992"/>
    </location>
</feature>
<dbReference type="Pfam" id="PF00144">
    <property type="entry name" value="Beta-lactamase"/>
    <property type="match status" value="1"/>
</dbReference>
<organism evidence="5 6">
    <name type="scientific">Saccharothrix lopnurensis</name>
    <dbReference type="NCBI Taxonomy" id="1670621"/>
    <lineage>
        <taxon>Bacteria</taxon>
        <taxon>Bacillati</taxon>
        <taxon>Actinomycetota</taxon>
        <taxon>Actinomycetes</taxon>
        <taxon>Pseudonocardiales</taxon>
        <taxon>Pseudonocardiaceae</taxon>
        <taxon>Saccharothrix</taxon>
    </lineage>
</organism>
<evidence type="ECO:0000259" key="4">
    <source>
        <dbReference type="Pfam" id="PF00326"/>
    </source>
</evidence>
<proteinExistence type="predicted"/>
<evidence type="ECO:0000313" key="5">
    <source>
        <dbReference type="EMBL" id="MFC6092545.1"/>
    </source>
</evidence>
<sequence>MTRRARIDDLTSLAVPEQPALSPDGAHAAYVLRTSDVDADVTTRCLWRVGTGGGRPERLTRGRSDTSPAWSPDGRHVAFLRAEDGPAQVWLLPAAGGEATPLTSLPLGAGPPQWSPDGTRLAFSAPVDRHAGDDRATAPVVVDRLDSQVDGVGLLRTVRRHLHVVDAASGECRQVTDGDWHAGAPAWSPDGTRLAFAAATAPDADLVERTPAHVVDALGTSPPEQVGPPGGTVLRVGWTADGTALLAVGTTDGPVGFDRLLRLPSAGGAPVDLGAALDRNVMPGSPNYPGAPPALSDDGRAVLFCVRVRGCTHVWAVPVDGGAPAPVLTGAGRSVSGMAVAGGVVVVVLGTPTSFGELVRVDPATGAEVVLTDHGAGAPEPHPREEREFTVSDGTVVPGWLVRDPSFTGPRPLLLDIHGGPHNAWCGAADEHHLYHQELVAEGWVVLLLNPRGSDGYGEEFCFAALGAWGTGDARDFLEPLDELVAEGLADPERLAVAGYSYGGFMTCYLTSRDDRFAAAVAGGAISDLTSMVGVSDGGHFIGTHELRGRHWERDYAAMSPLARVEHVRTPTLLLHGLDDLRCPVGQARQWHTALRERGVPTRLVLYPGGSHLFFLDGTPSHRVDLNRRVADWVRRHAVGSRPNGTGRVRPPLDAAHWRRRLSALARRHGVPGAVLGVLRLRPDGEDELVRAAHGVLNRDTGVEATTDSVFLIGSITKVFTATLVARLADDGLLDLDAPVTDVLPGLRLPDPRARITARHLLTHTSGLDGDVFTDTGRGDDCVARYADRLSEVAQLHPPGATWSYCNSGFVLAGRLVEELTGGTWDAALRDLLITPLGLARTGTLPEEALLHRTAVGHLDVDGTERLATWALPRSVGPAGLVHSTAADVLALARLHLTGGLAPDGTRLLSAAGAAAMAAHQADRRGAVEPGCSAGLGWFRDEWDGRGSLGHNGAAAGQRAFLRLLPDEGLAVVLLTNGDSSQPLADELFREVFAELADVAVPRGPRPPADPAPVDARRHVGAYERAGTCLEVFEDDGPRLRVTMTGPMAHLVPDRVREYELIPRGEDVFLVWEPRSRDWVPVTFSALPDGRRCAHFLLRAVPEVG</sequence>
<dbReference type="SUPFAM" id="SSF82171">
    <property type="entry name" value="DPP6 N-terminal domain-like"/>
    <property type="match status" value="1"/>
</dbReference>
<evidence type="ECO:0000313" key="6">
    <source>
        <dbReference type="Proteomes" id="UP001596220"/>
    </source>
</evidence>
<dbReference type="InterPro" id="IPR001466">
    <property type="entry name" value="Beta-lactam-related"/>
</dbReference>
<dbReference type="PANTHER" id="PTHR42776">
    <property type="entry name" value="SERINE PEPTIDASE S9 FAMILY MEMBER"/>
    <property type="match status" value="1"/>
</dbReference>
<dbReference type="RefSeq" id="WP_380638855.1">
    <property type="nucleotide sequence ID" value="NZ_JBHSQO010000030.1"/>
</dbReference>
<dbReference type="Pfam" id="PF07676">
    <property type="entry name" value="PD40"/>
    <property type="match status" value="3"/>
</dbReference>
<dbReference type="Gene3D" id="3.40.710.10">
    <property type="entry name" value="DD-peptidase/beta-lactamase superfamily"/>
    <property type="match status" value="1"/>
</dbReference>
<keyword evidence="6" id="KW-1185">Reference proteome</keyword>
<comment type="caution">
    <text evidence="5">The sequence shown here is derived from an EMBL/GenBank/DDBJ whole genome shotgun (WGS) entry which is preliminary data.</text>
</comment>
<keyword evidence="2" id="KW-0645">Protease</keyword>
<dbReference type="SUPFAM" id="SSF56601">
    <property type="entry name" value="beta-lactamase/transpeptidase-like"/>
    <property type="match status" value="1"/>
</dbReference>
<name>A0ABW1PAB7_9PSEU</name>
<reference evidence="6" key="1">
    <citation type="journal article" date="2019" name="Int. J. Syst. Evol. Microbiol.">
        <title>The Global Catalogue of Microorganisms (GCM) 10K type strain sequencing project: providing services to taxonomists for standard genome sequencing and annotation.</title>
        <authorList>
            <consortium name="The Broad Institute Genomics Platform"/>
            <consortium name="The Broad Institute Genome Sequencing Center for Infectious Disease"/>
            <person name="Wu L."/>
            <person name="Ma J."/>
        </authorList>
    </citation>
    <scope>NUCLEOTIDE SEQUENCE [LARGE SCALE GENOMIC DNA]</scope>
    <source>
        <strain evidence="6">CGMCC 4.7246</strain>
    </source>
</reference>
<accession>A0ABW1PAB7</accession>
<dbReference type="SUPFAM" id="SSF53474">
    <property type="entry name" value="alpha/beta-Hydrolases"/>
    <property type="match status" value="1"/>
</dbReference>
<keyword evidence="2" id="KW-0720">Serine protease</keyword>
<dbReference type="Gene3D" id="2.120.10.30">
    <property type="entry name" value="TolB, C-terminal domain"/>
    <property type="match status" value="3"/>
</dbReference>